<evidence type="ECO:0000256" key="1">
    <source>
        <dbReference type="SAM" id="Coils"/>
    </source>
</evidence>
<sequence length="1317" mass="146164">MPSLKYVLEVDDSALERAIRNAERRLHGLEGSTTQAANQSANAMTRLEKAIIGAFSVHTIQSFVSELVKVRGEFQQLDIAFTTMLKSKEKSDKLMAELIQFASQTPFGLKDSAKAAKQLLAYGSSAETVVDELRMLGDVAAGVSANIGDIVYLYGTLRTQGRAYAVDIRQFAGRGIPIYEELSKVLKINTEDVASFVEAGKVGFKEVEQAFRNMTAVGSMFGGLMEKQSASLTGQIEKLGDAWDVMLNKIGQSNEGTIGKSIELLADLVENYEKVVEVISLLIGAYGSYRAALLVTIALEKLAIANRAGVTASFALQYAQLALLQKAQAAYNAILAASPVAAYTAIIGALGLAIYSLTQTVTAAEEAHQALNKVQEESAKTVSSEIRSIENQISVLKSSTASAEQKASAYDRLNGMTKGAVKGYSQEEIAAGKAKTAIDEYIKSVQRAADARLAFAEFNRLGDEIDELERKGIDALSWSQKLGQSLKNTFAPTSQGLSAGEWWDGLFGSDSANKRIVDQVRNAKKTAQEEIKKQFADIWNEAVTGTPDDQPKTRYTRPRTVDVIEAEIKSLKEKQAAESTTQEQYKKFQKEIIALEKELQAITGKASKESKKELSDRKRFLLELAKIEDEVSRKSLTATEEKIQAERDRFAQLRREAQELGLGDGVEVRIDRAEAKATNDITYSENTGILTKQLERQKQMWEDYYTALDGISEEYAKRKYNIDLDYEKKLQDAIAPLMVRKLDGTITGVEEERLKKFVDLQEDFGRLQEQREQERYARAYDAAKTYGQRIEEIERQYQENITALGDSASKEQLNQLKRNRDEQISQETSAAIRLETSWEDTFMNMFRMGQKATRQWLKQARDRIEVAKLEGKITAQEYSRIVNEIEDKTHELNLQNPFKGIGDSLDNYRKKVKQFGKGSDESKLAFKDLADVASESFNIAAQSLSELGQGLQTLGIGSEGLHETLGKVTNLLGGIGELGKSIANGNVGGIVTGTIKTLTSVIDLFNTKDKRLQKQIEGYKVALKALEVQYDSLQRKIDQSVGKSYYDDSEAAIRNLQEQIRNLAAQRDAESKKKKKDKDAIEAYNDAIRNAEFAIEDIQRAISENLLQTNFKQLSDNLANALLSAFEAGENGIQALNKTFDQFIKNALANSLKLKLIEPLIKNMTDDLTEYMLDHNKSLSSYDFTGWREQLNKAGKDFNQALEEAYKGLGLKKEGNTSASSGLAGTIGRSITEDTANKWMGVQLNIYSINKNLLSEAQTQTKIMQSHMGFAQRNLDAALNIERNTAGTWDEMKNAVYELKAINKNTSSQPSLRGYTA</sequence>
<name>A0ABW6AUY6_9SPHI</name>
<dbReference type="EMBL" id="JBHUPA010000002">
    <property type="protein sequence ID" value="MFD2961020.1"/>
    <property type="molecule type" value="Genomic_DNA"/>
</dbReference>
<accession>A0ABW6AUY6</accession>
<reference evidence="4" key="1">
    <citation type="journal article" date="2019" name="Int. J. Syst. Evol. Microbiol.">
        <title>The Global Catalogue of Microorganisms (GCM) 10K type strain sequencing project: providing services to taxonomists for standard genome sequencing and annotation.</title>
        <authorList>
            <consortium name="The Broad Institute Genomics Platform"/>
            <consortium name="The Broad Institute Genome Sequencing Center for Infectious Disease"/>
            <person name="Wu L."/>
            <person name="Ma J."/>
        </authorList>
    </citation>
    <scope>NUCLEOTIDE SEQUENCE [LARGE SCALE GENOMIC DNA]</scope>
    <source>
        <strain evidence="4">KCTC 23098</strain>
    </source>
</reference>
<protein>
    <submittedName>
        <fullName evidence="3">Tape measure protein</fullName>
    </submittedName>
</protein>
<keyword evidence="4" id="KW-1185">Reference proteome</keyword>
<dbReference type="Pfam" id="PF20155">
    <property type="entry name" value="TMP_3"/>
    <property type="match status" value="1"/>
</dbReference>
<evidence type="ECO:0000259" key="2">
    <source>
        <dbReference type="Pfam" id="PF20155"/>
    </source>
</evidence>
<evidence type="ECO:0000313" key="3">
    <source>
        <dbReference type="EMBL" id="MFD2961020.1"/>
    </source>
</evidence>
<dbReference type="RefSeq" id="WP_377609233.1">
    <property type="nucleotide sequence ID" value="NZ_JBHUPA010000002.1"/>
</dbReference>
<feature type="coiled-coil region" evidence="1">
    <location>
        <begin position="571"/>
        <end position="605"/>
    </location>
</feature>
<comment type="caution">
    <text evidence="3">The sequence shown here is derived from an EMBL/GenBank/DDBJ whole genome shotgun (WGS) entry which is preliminary data.</text>
</comment>
<feature type="coiled-coil region" evidence="1">
    <location>
        <begin position="1009"/>
        <end position="1101"/>
    </location>
</feature>
<organism evidence="3 4">
    <name type="scientific">Olivibacter jilunii</name>
    <dbReference type="NCBI Taxonomy" id="985016"/>
    <lineage>
        <taxon>Bacteria</taxon>
        <taxon>Pseudomonadati</taxon>
        <taxon>Bacteroidota</taxon>
        <taxon>Sphingobacteriia</taxon>
        <taxon>Sphingobacteriales</taxon>
        <taxon>Sphingobacteriaceae</taxon>
        <taxon>Olivibacter</taxon>
    </lineage>
</organism>
<feature type="domain" description="Tape measure protein N-terminal" evidence="2">
    <location>
        <begin position="66"/>
        <end position="251"/>
    </location>
</feature>
<dbReference type="Proteomes" id="UP001597560">
    <property type="component" value="Unassembled WGS sequence"/>
</dbReference>
<gene>
    <name evidence="3" type="ORF">ACFS6J_04435</name>
</gene>
<dbReference type="InterPro" id="IPR013491">
    <property type="entry name" value="Tape_meas_N"/>
</dbReference>
<proteinExistence type="predicted"/>
<evidence type="ECO:0000313" key="4">
    <source>
        <dbReference type="Proteomes" id="UP001597560"/>
    </source>
</evidence>
<keyword evidence="1" id="KW-0175">Coiled coil</keyword>